<keyword evidence="4" id="KW-0808">Transferase</keyword>
<dbReference type="PANTHER" id="PTHR43642:SF1">
    <property type="entry name" value="HYBRID SIGNAL TRANSDUCTION HISTIDINE KINASE G"/>
    <property type="match status" value="1"/>
</dbReference>
<dbReference type="Gene3D" id="3.40.50.300">
    <property type="entry name" value="P-loop containing nucleotide triphosphate hydrolases"/>
    <property type="match status" value="1"/>
</dbReference>
<dbReference type="GO" id="GO:0052621">
    <property type="term" value="F:diguanylate cyclase activity"/>
    <property type="evidence" value="ECO:0007669"/>
    <property type="project" value="UniProtKB-EC"/>
</dbReference>
<dbReference type="InterPro" id="IPR053159">
    <property type="entry name" value="Hybrid_Histidine_Kinase"/>
</dbReference>
<comment type="subcellular location">
    <subcellularLocation>
        <location evidence="1">Membrane</location>
        <topology evidence="1">Single-pass membrane protein</topology>
    </subcellularLocation>
</comment>
<dbReference type="Proteomes" id="UP001523369">
    <property type="component" value="Unassembled WGS sequence"/>
</dbReference>
<dbReference type="SMART" id="SM00220">
    <property type="entry name" value="S_TKc"/>
    <property type="match status" value="1"/>
</dbReference>
<dbReference type="PROSITE" id="PS50011">
    <property type="entry name" value="PROTEIN_KINASE_DOM"/>
    <property type="match status" value="1"/>
</dbReference>
<dbReference type="Gene3D" id="3.30.450.40">
    <property type="match status" value="1"/>
</dbReference>
<keyword evidence="5" id="KW-1185">Reference proteome</keyword>
<dbReference type="InterPro" id="IPR029787">
    <property type="entry name" value="Nucleotide_cyclase"/>
</dbReference>
<comment type="caution">
    <text evidence="4">The sequence shown here is derived from an EMBL/GenBank/DDBJ whole genome shotgun (WGS) entry which is preliminary data.</text>
</comment>
<dbReference type="Pfam" id="PF13191">
    <property type="entry name" value="AAA_16"/>
    <property type="match status" value="1"/>
</dbReference>
<dbReference type="SUPFAM" id="SSF52540">
    <property type="entry name" value="P-loop containing nucleoside triphosphate hydrolases"/>
    <property type="match status" value="1"/>
</dbReference>
<dbReference type="PANTHER" id="PTHR43642">
    <property type="entry name" value="HYBRID SIGNAL TRANSDUCTION HISTIDINE KINASE G"/>
    <property type="match status" value="1"/>
</dbReference>
<proteinExistence type="predicted"/>
<dbReference type="CDD" id="cd01949">
    <property type="entry name" value="GGDEF"/>
    <property type="match status" value="1"/>
</dbReference>
<dbReference type="Gene3D" id="3.30.70.270">
    <property type="match status" value="1"/>
</dbReference>
<dbReference type="InterPro" id="IPR041664">
    <property type="entry name" value="AAA_16"/>
</dbReference>
<protein>
    <submittedName>
        <fullName evidence="4">Diguanylate cyclase</fullName>
        <ecNumber evidence="4">2.7.7.65</ecNumber>
    </submittedName>
</protein>
<keyword evidence="4" id="KW-0548">Nucleotidyltransferase</keyword>
<dbReference type="SUPFAM" id="SSF55073">
    <property type="entry name" value="Nucleotide cyclase"/>
    <property type="match status" value="1"/>
</dbReference>
<dbReference type="InterPro" id="IPR027417">
    <property type="entry name" value="P-loop_NTPase"/>
</dbReference>
<dbReference type="Pfam" id="PF00990">
    <property type="entry name" value="GGDEF"/>
    <property type="match status" value="1"/>
</dbReference>
<dbReference type="Pfam" id="PF00069">
    <property type="entry name" value="Pkinase"/>
    <property type="match status" value="1"/>
</dbReference>
<feature type="domain" description="Protein kinase" evidence="2">
    <location>
        <begin position="1"/>
        <end position="253"/>
    </location>
</feature>
<dbReference type="InterPro" id="IPR000719">
    <property type="entry name" value="Prot_kinase_dom"/>
</dbReference>
<evidence type="ECO:0000313" key="5">
    <source>
        <dbReference type="Proteomes" id="UP001523369"/>
    </source>
</evidence>
<dbReference type="SUPFAM" id="SSF55781">
    <property type="entry name" value="GAF domain-like"/>
    <property type="match status" value="1"/>
</dbReference>
<reference evidence="4 5" key="1">
    <citation type="submission" date="2022-06" db="EMBL/GenBank/DDBJ databases">
        <title>New Species of the Genus Actinoplanes, ActinopZanes ferrugineus.</title>
        <authorList>
            <person name="Ding P."/>
        </authorList>
    </citation>
    <scope>NUCLEOTIDE SEQUENCE [LARGE SCALE GENOMIC DNA]</scope>
    <source>
        <strain evidence="4 5">TRM88003</strain>
    </source>
</reference>
<dbReference type="InterPro" id="IPR029016">
    <property type="entry name" value="GAF-like_dom_sf"/>
</dbReference>
<dbReference type="EMBL" id="JAMYJR010000002">
    <property type="protein sequence ID" value="MCO8269439.1"/>
    <property type="molecule type" value="Genomic_DNA"/>
</dbReference>
<dbReference type="Pfam" id="PF01590">
    <property type="entry name" value="GAF"/>
    <property type="match status" value="1"/>
</dbReference>
<dbReference type="EC" id="2.7.7.65" evidence="4"/>
<organism evidence="4 5">
    <name type="scientific">Paractinoplanes aksuensis</name>
    <dbReference type="NCBI Taxonomy" id="2939490"/>
    <lineage>
        <taxon>Bacteria</taxon>
        <taxon>Bacillati</taxon>
        <taxon>Actinomycetota</taxon>
        <taxon>Actinomycetes</taxon>
        <taxon>Micromonosporales</taxon>
        <taxon>Micromonosporaceae</taxon>
        <taxon>Paractinoplanes</taxon>
    </lineage>
</organism>
<dbReference type="RefSeq" id="WP_253235583.1">
    <property type="nucleotide sequence ID" value="NZ_JAMYJR010000002.1"/>
</dbReference>
<dbReference type="SMART" id="SM00267">
    <property type="entry name" value="GGDEF"/>
    <property type="match status" value="1"/>
</dbReference>
<accession>A0ABT1DF34</accession>
<dbReference type="SMART" id="SM00065">
    <property type="entry name" value="GAF"/>
    <property type="match status" value="1"/>
</dbReference>
<evidence type="ECO:0000259" key="3">
    <source>
        <dbReference type="PROSITE" id="PS50887"/>
    </source>
</evidence>
<dbReference type="SUPFAM" id="SSF56112">
    <property type="entry name" value="Protein kinase-like (PK-like)"/>
    <property type="match status" value="1"/>
</dbReference>
<gene>
    <name evidence="4" type="ORF">M1L60_02405</name>
</gene>
<evidence type="ECO:0000256" key="1">
    <source>
        <dbReference type="ARBA" id="ARBA00004167"/>
    </source>
</evidence>
<dbReference type="PROSITE" id="PS50887">
    <property type="entry name" value="GGDEF"/>
    <property type="match status" value="1"/>
</dbReference>
<dbReference type="InterPro" id="IPR011009">
    <property type="entry name" value="Kinase-like_dom_sf"/>
</dbReference>
<dbReference type="Gene3D" id="1.10.510.10">
    <property type="entry name" value="Transferase(Phosphotransferase) domain 1"/>
    <property type="match status" value="1"/>
</dbReference>
<feature type="domain" description="GGDEF" evidence="3">
    <location>
        <begin position="1430"/>
        <end position="1565"/>
    </location>
</feature>
<dbReference type="InterPro" id="IPR000160">
    <property type="entry name" value="GGDEF_dom"/>
</dbReference>
<dbReference type="InterPro" id="IPR003018">
    <property type="entry name" value="GAF"/>
</dbReference>
<sequence>MGSLVSDTQVEVLYESARTRVVRTRGLIRKELRGPDAVERCRRERETLKRLAGVPGVVRRAPGARRDTELVLVDEGDSLASWIRAGHRPMSAVCAVALGLTRVVAAVHAAGVVHKDINPANVVLNGLDPVLIDFELATTAAEERPGFTHESQVAGTLAYLAPEQTGRTGRAVDRRSDLYALGATLFELVTGRPPFTATNPLELLHDHLARRPARVTQLVPAAPPMLAEIIDRLLEKEPDRRYQSAEGCAHDLARLADGPFELGARDFPARLTAPSRLIGRDPEVAVLRAAFDDALAGRARGLLISGPSGVGKTALINELRGLATAAGGWFVTGKFDQYRQDTASDAMATAVRGLARLLLGEDETDLARLRAVLVPALGDNAGLLAGLIPELSPLLRIEPEPPRGDQAEVQGRLFQAALTLIGAVVSPARPLALVVDDVQWAAATPMAFLEALLTAEGLPGLLVIGAYREEEVDASHPLSAVLARWQRFEPPPRELRLRNLPPDDVTELLAEVLRLPAERAAGLAGAIAARTGGNPFDTVELINSLRLGGVLAPSGDGWDWDADAVRSWVGDSDIGDLLVARLDRLPRACRRVLTVMGALGGETGFDLLAAALHSTPDEVEAGLAPALEDGLVVLDEGVAFRHDRVQQAAYALTPPRARRLLHLVLAERLADRPEHAAVAAQQYLPAAALVTDPATRRRVAELFRSTATGLRMINYPVAERYLAAATPLAGDDPALLDRILIDHHRALYSLGRLPEADALWSGLADRLDPIARAEPAVVQIESLTIRGRAADALALGRALLDRLGVPLRDTGLDDMREWAPTLRVADDLARADVAEPTMVAACRLLARMMPPAFFSDHATLVALVTTARWIWSEHGPSAALVVPLAHSGIGAVEFRRDYGTGYRVLRHLEEVGDARGWDAETAAVRFLASVSTTHWFEPVEHSVDLARLAYERLVHGGDLAFACFTSHTTVPALLDCAPALPAFQAELVRSIAFTKRVANEQNAAIMAEFEALHELLTGGSRDTGRTGDNPMAAAYRSILQALAAAFFDDVPALVAHAAGIESSLPYIEGNYFTATAQFVRAYALLAEHRIDEAEPVLRWLDERAADAPANFEHLARWLAAERAWSVGDPAAGVLFDEALRAAGRHRRPWQHAFLAERAGRFQLAAGLAYVGQRLLRDSHDRWLDWGATAKVAAQEREFPFLRERRAGAPASSAGTSTTFASEAVDLMAVVEASRALSSETRIDQLRVRVVEILASLTGATKVHLLTRDDEAGDWTDGRSVIAPGRVPVSIVRYVERTQAPLVLDNAVDDPRFAQDPYLDGVELCAALAVTVVSHGEPRAMLVLENRLWRGTFTDQRLDVVRIIGSQLVVSIENADLYASLERKVAERTEQLRLANAQLQILSGTDGLTGLANRRHLDQALERAWQAGGSEPLAVLMVDIDHFKLYNDRLGHTAGDDCLRKVARAIAAAVGERGLVARYGGEEFTVVLTGTGPAAAVELAERVQRAVRALGAAHPGAPAGVVTVSVGVSAEVPGPGRTVADLVADADDGLYEAKRGGRDQVRVGRRAAPRPAA</sequence>
<name>A0ABT1DF34_9ACTN</name>
<dbReference type="NCBIfam" id="TIGR00254">
    <property type="entry name" value="GGDEF"/>
    <property type="match status" value="1"/>
</dbReference>
<evidence type="ECO:0000259" key="2">
    <source>
        <dbReference type="PROSITE" id="PS50011"/>
    </source>
</evidence>
<dbReference type="InterPro" id="IPR043128">
    <property type="entry name" value="Rev_trsase/Diguanyl_cyclase"/>
</dbReference>
<evidence type="ECO:0000313" key="4">
    <source>
        <dbReference type="EMBL" id="MCO8269439.1"/>
    </source>
</evidence>